<dbReference type="CDD" id="cd01400">
    <property type="entry name" value="6PGL"/>
    <property type="match status" value="1"/>
</dbReference>
<comment type="caution">
    <text evidence="9">The sequence shown here is derived from an EMBL/GenBank/DDBJ whole genome shotgun (WGS) entry which is preliminary data.</text>
</comment>
<name>A0ABS2RMK7_9ACTN</name>
<dbReference type="PANTHER" id="PTHR11054">
    <property type="entry name" value="6-PHOSPHOGLUCONOLACTONASE"/>
    <property type="match status" value="1"/>
</dbReference>
<dbReference type="InterPro" id="IPR037171">
    <property type="entry name" value="NagB/RpiA_transferase-like"/>
</dbReference>
<dbReference type="SUPFAM" id="SSF100950">
    <property type="entry name" value="NagB/RpiA/CoA transferase-like"/>
    <property type="match status" value="1"/>
</dbReference>
<evidence type="ECO:0000256" key="7">
    <source>
        <dbReference type="RuleBase" id="RU365095"/>
    </source>
</evidence>
<keyword evidence="7 9" id="KW-0378">Hydrolase</keyword>
<evidence type="ECO:0000256" key="1">
    <source>
        <dbReference type="ARBA" id="ARBA00000832"/>
    </source>
</evidence>
<comment type="similarity">
    <text evidence="4 7">Belongs to the glucosamine/galactosamine-6-phosphate isomerase family. 6-phosphogluconolactonase subfamily.</text>
</comment>
<protein>
    <recommendedName>
        <fullName evidence="6 7">6-phosphogluconolactonase</fullName>
        <shortName evidence="7">6PGL</shortName>
        <ecNumber evidence="5 7">3.1.1.31</ecNumber>
    </recommendedName>
</protein>
<dbReference type="PANTHER" id="PTHR11054:SF0">
    <property type="entry name" value="6-PHOSPHOGLUCONOLACTONASE"/>
    <property type="match status" value="1"/>
</dbReference>
<comment type="catalytic activity">
    <reaction evidence="1 7">
        <text>6-phospho-D-glucono-1,5-lactone + H2O = 6-phospho-D-gluconate + H(+)</text>
        <dbReference type="Rhea" id="RHEA:12556"/>
        <dbReference type="ChEBI" id="CHEBI:15377"/>
        <dbReference type="ChEBI" id="CHEBI:15378"/>
        <dbReference type="ChEBI" id="CHEBI:57955"/>
        <dbReference type="ChEBI" id="CHEBI:58759"/>
        <dbReference type="EC" id="3.1.1.31"/>
    </reaction>
</comment>
<evidence type="ECO:0000256" key="4">
    <source>
        <dbReference type="ARBA" id="ARBA00010662"/>
    </source>
</evidence>
<evidence type="ECO:0000256" key="2">
    <source>
        <dbReference type="ARBA" id="ARBA00002681"/>
    </source>
</evidence>
<organism evidence="9 10">
    <name type="scientific">Microlunatus panaciterrae</name>
    <dbReference type="NCBI Taxonomy" id="400768"/>
    <lineage>
        <taxon>Bacteria</taxon>
        <taxon>Bacillati</taxon>
        <taxon>Actinomycetota</taxon>
        <taxon>Actinomycetes</taxon>
        <taxon>Propionibacteriales</taxon>
        <taxon>Propionibacteriaceae</taxon>
        <taxon>Microlunatus</taxon>
    </lineage>
</organism>
<gene>
    <name evidence="7" type="primary">pgl</name>
    <name evidence="9" type="ORF">JOE57_003169</name>
</gene>
<evidence type="ECO:0000256" key="6">
    <source>
        <dbReference type="ARBA" id="ARBA00020337"/>
    </source>
</evidence>
<evidence type="ECO:0000259" key="8">
    <source>
        <dbReference type="Pfam" id="PF01182"/>
    </source>
</evidence>
<dbReference type="InterPro" id="IPR005900">
    <property type="entry name" value="6-phosphogluconolactonase_DevB"/>
</dbReference>
<accession>A0ABS2RMK7</accession>
<comment type="function">
    <text evidence="2 7">Hydrolysis of 6-phosphogluconolactone to 6-phosphogluconate.</text>
</comment>
<dbReference type="NCBIfam" id="TIGR01198">
    <property type="entry name" value="pgl"/>
    <property type="match status" value="1"/>
</dbReference>
<dbReference type="Pfam" id="PF01182">
    <property type="entry name" value="Glucosamine_iso"/>
    <property type="match status" value="1"/>
</dbReference>
<keyword evidence="10" id="KW-1185">Reference proteome</keyword>
<feature type="domain" description="Glucosamine/galactosamine-6-phosphate isomerase" evidence="8">
    <location>
        <begin position="11"/>
        <end position="225"/>
    </location>
</feature>
<dbReference type="EC" id="3.1.1.31" evidence="5 7"/>
<comment type="pathway">
    <text evidence="3 7">Carbohydrate degradation; pentose phosphate pathway; D-ribulose 5-phosphate from D-glucose 6-phosphate (oxidative stage): step 2/3.</text>
</comment>
<reference evidence="9 10" key="1">
    <citation type="submission" date="2021-01" db="EMBL/GenBank/DDBJ databases">
        <title>Sequencing the genomes of 1000 actinobacteria strains.</title>
        <authorList>
            <person name="Klenk H.-P."/>
        </authorList>
    </citation>
    <scope>NUCLEOTIDE SEQUENCE [LARGE SCALE GENOMIC DNA]</scope>
    <source>
        <strain evidence="9 10">DSM 18662</strain>
    </source>
</reference>
<dbReference type="InterPro" id="IPR006148">
    <property type="entry name" value="Glc/Gal-6P_isomerase"/>
</dbReference>
<dbReference type="InterPro" id="IPR039104">
    <property type="entry name" value="6PGL"/>
</dbReference>
<dbReference type="Proteomes" id="UP000704762">
    <property type="component" value="Unassembled WGS sequence"/>
</dbReference>
<evidence type="ECO:0000256" key="5">
    <source>
        <dbReference type="ARBA" id="ARBA00013198"/>
    </source>
</evidence>
<sequence>MVAQDLVRFADGDRLADAVADRLATRLAELQSQSPTRVVQLALTGGRIAASIYQRLGARPVDWSRVELWWGDERWVPHADPDRNAKQALDALGEVEGLAPARVHQMPASDSGLDLDRAAAAYAAELADTVFDLCLLGLGPDGHVASIFPDHPSLEAARTGTVMPVRSSPKPPPERISLTLDPINRSREVWFCVSGDDKAEALRRVRDGDLALPGSAVSAAGDTLWWVDRAAASQLPE</sequence>
<evidence type="ECO:0000313" key="10">
    <source>
        <dbReference type="Proteomes" id="UP000704762"/>
    </source>
</evidence>
<dbReference type="Gene3D" id="3.40.50.1360">
    <property type="match status" value="1"/>
</dbReference>
<evidence type="ECO:0000313" key="9">
    <source>
        <dbReference type="EMBL" id="MBM7800248.1"/>
    </source>
</evidence>
<dbReference type="GO" id="GO:0017057">
    <property type="term" value="F:6-phosphogluconolactonase activity"/>
    <property type="evidence" value="ECO:0007669"/>
    <property type="project" value="UniProtKB-EC"/>
</dbReference>
<proteinExistence type="inferred from homology"/>
<dbReference type="RefSeq" id="WP_204919535.1">
    <property type="nucleotide sequence ID" value="NZ_BAAAQP010000003.1"/>
</dbReference>
<dbReference type="EMBL" id="JAFBCF010000001">
    <property type="protein sequence ID" value="MBM7800248.1"/>
    <property type="molecule type" value="Genomic_DNA"/>
</dbReference>
<evidence type="ECO:0000256" key="3">
    <source>
        <dbReference type="ARBA" id="ARBA00004961"/>
    </source>
</evidence>